<dbReference type="GO" id="GO:0005829">
    <property type="term" value="C:cytosol"/>
    <property type="evidence" value="ECO:0007669"/>
    <property type="project" value="TreeGrafter"/>
</dbReference>
<dbReference type="Gene3D" id="3.40.1670.10">
    <property type="entry name" value="UbiD C-terminal domain-like"/>
    <property type="match status" value="1"/>
</dbReference>
<evidence type="ECO:0000259" key="1">
    <source>
        <dbReference type="Pfam" id="PF20696"/>
    </source>
</evidence>
<dbReference type="EMBL" id="WNVG01000352">
    <property type="protein sequence ID" value="MDZ5034233.1"/>
    <property type="molecule type" value="Genomic_DNA"/>
</dbReference>
<dbReference type="Proteomes" id="UP001289066">
    <property type="component" value="Unassembled WGS sequence"/>
</dbReference>
<reference evidence="2" key="1">
    <citation type="submission" date="2019-11" db="EMBL/GenBank/DDBJ databases">
        <title>Characterization of Clostridium perfringens isolates from swine manure treated agricultural soils.</title>
        <authorList>
            <person name="Wushke S.T."/>
        </authorList>
    </citation>
    <scope>NUCLEOTIDE SEQUENCE</scope>
    <source>
        <strain evidence="2">X15</strain>
    </source>
</reference>
<evidence type="ECO:0000313" key="3">
    <source>
        <dbReference type="Proteomes" id="UP001289066"/>
    </source>
</evidence>
<comment type="caution">
    <text evidence="2">The sequence shown here is derived from an EMBL/GenBank/DDBJ whole genome shotgun (WGS) entry which is preliminary data.</text>
</comment>
<dbReference type="AlphaFoldDB" id="A0AAW9J5N3"/>
<dbReference type="InterPro" id="IPR049381">
    <property type="entry name" value="UbiD-like_C"/>
</dbReference>
<dbReference type="PANTHER" id="PTHR30108">
    <property type="entry name" value="3-OCTAPRENYL-4-HYDROXYBENZOATE CARBOXY-LYASE-RELATED"/>
    <property type="match status" value="1"/>
</dbReference>
<dbReference type="InterPro" id="IPR002830">
    <property type="entry name" value="UbiD"/>
</dbReference>
<protein>
    <submittedName>
        <fullName evidence="2">Menaquinone biosynthesis decarboxylase</fullName>
    </submittedName>
</protein>
<dbReference type="Pfam" id="PF20696">
    <property type="entry name" value="UbiD_C"/>
    <property type="match status" value="1"/>
</dbReference>
<feature type="non-terminal residue" evidence="2">
    <location>
        <position position="1"/>
    </location>
</feature>
<dbReference type="Gene3D" id="1.20.5.570">
    <property type="entry name" value="Single helix bin"/>
    <property type="match status" value="1"/>
</dbReference>
<accession>A0AAW9J5N3</accession>
<dbReference type="SUPFAM" id="SSF143968">
    <property type="entry name" value="UbiD C-terminal domain-like"/>
    <property type="match status" value="1"/>
</dbReference>
<dbReference type="GO" id="GO:0006744">
    <property type="term" value="P:ubiquinone biosynthetic process"/>
    <property type="evidence" value="ECO:0007669"/>
    <property type="project" value="TreeGrafter"/>
</dbReference>
<feature type="domain" description="3-octaprenyl-4-hydroxybenzoate carboxy-lyase-like C-terminal" evidence="1">
    <location>
        <begin position="16"/>
        <end position="139"/>
    </location>
</feature>
<gene>
    <name evidence="2" type="ORF">GNF81_16115</name>
</gene>
<dbReference type="PANTHER" id="PTHR30108:SF17">
    <property type="entry name" value="FERULIC ACID DECARBOXYLASE 1"/>
    <property type="match status" value="1"/>
</dbReference>
<proteinExistence type="predicted"/>
<evidence type="ECO:0000313" key="2">
    <source>
        <dbReference type="EMBL" id="MDZ5034233.1"/>
    </source>
</evidence>
<sequence length="175" mass="20010">HVYPTTIVGKPPMEDCYMGNATERILLTLLKMMNPEIIDINFPLEGVFHSCVIVSIKKKFPGHARKIMNSLWGMGQMMYTKMIIIVDEDVDPQDVSKVAWKVFNNIDAKRDLVISEGPLDALDHAADIPFYGGRIGIDATIKWPSEGHTREWPEDIEMSEEMKKQVDKRWSEYGI</sequence>
<organism evidence="2 3">
    <name type="scientific">Clostridium perfringens</name>
    <dbReference type="NCBI Taxonomy" id="1502"/>
    <lineage>
        <taxon>Bacteria</taxon>
        <taxon>Bacillati</taxon>
        <taxon>Bacillota</taxon>
        <taxon>Clostridia</taxon>
        <taxon>Eubacteriales</taxon>
        <taxon>Clostridiaceae</taxon>
        <taxon>Clostridium</taxon>
    </lineage>
</organism>
<dbReference type="GO" id="GO:0008694">
    <property type="term" value="F:4-hydroxy-3-polyprenylbenzoate decarboxylase activity"/>
    <property type="evidence" value="ECO:0007669"/>
    <property type="project" value="TreeGrafter"/>
</dbReference>
<name>A0AAW9J5N3_CLOPF</name>